<dbReference type="Pfam" id="PF13450">
    <property type="entry name" value="NAD_binding_8"/>
    <property type="match status" value="1"/>
</dbReference>
<keyword evidence="9" id="KW-1185">Reference proteome</keyword>
<keyword evidence="6" id="KW-1133">Transmembrane helix</keyword>
<evidence type="ECO:0000313" key="8">
    <source>
        <dbReference type="EMBL" id="KAK5060173.1"/>
    </source>
</evidence>
<evidence type="ECO:0000256" key="4">
    <source>
        <dbReference type="ARBA" id="ARBA00023002"/>
    </source>
</evidence>
<reference evidence="8 9" key="1">
    <citation type="submission" date="2023-08" db="EMBL/GenBank/DDBJ databases">
        <title>Black Yeasts Isolated from many extreme environments.</title>
        <authorList>
            <person name="Coleine C."/>
            <person name="Stajich J.E."/>
            <person name="Selbmann L."/>
        </authorList>
    </citation>
    <scope>NUCLEOTIDE SEQUENCE [LARGE SCALE GENOMIC DNA]</scope>
    <source>
        <strain evidence="8 9">CCFEE 5792</strain>
    </source>
</reference>
<feature type="domain" description="FAD-binding" evidence="7">
    <location>
        <begin position="320"/>
        <end position="387"/>
    </location>
</feature>
<dbReference type="GO" id="GO:0004497">
    <property type="term" value="F:monooxygenase activity"/>
    <property type="evidence" value="ECO:0007669"/>
    <property type="project" value="UniProtKB-KW"/>
</dbReference>
<dbReference type="Proteomes" id="UP001358417">
    <property type="component" value="Unassembled WGS sequence"/>
</dbReference>
<keyword evidence="6" id="KW-0812">Transmembrane</keyword>
<dbReference type="SUPFAM" id="SSF51905">
    <property type="entry name" value="FAD/NAD(P)-binding domain"/>
    <property type="match status" value="1"/>
</dbReference>
<dbReference type="PANTHER" id="PTHR47178">
    <property type="entry name" value="MONOOXYGENASE, FAD-BINDING"/>
    <property type="match status" value="1"/>
</dbReference>
<evidence type="ECO:0000256" key="3">
    <source>
        <dbReference type="ARBA" id="ARBA00022827"/>
    </source>
</evidence>
<keyword evidence="4" id="KW-0560">Oxidoreductase</keyword>
<evidence type="ECO:0000256" key="1">
    <source>
        <dbReference type="ARBA" id="ARBA00001974"/>
    </source>
</evidence>
<protein>
    <recommendedName>
        <fullName evidence="7">FAD-binding domain-containing protein</fullName>
    </recommendedName>
</protein>
<dbReference type="PRINTS" id="PR00420">
    <property type="entry name" value="RNGMNOXGNASE"/>
</dbReference>
<dbReference type="GeneID" id="89978215"/>
<comment type="caution">
    <text evidence="8">The sequence shown here is derived from an EMBL/GenBank/DDBJ whole genome shotgun (WGS) entry which is preliminary data.</text>
</comment>
<dbReference type="GO" id="GO:0071949">
    <property type="term" value="F:FAD binding"/>
    <property type="evidence" value="ECO:0007669"/>
    <property type="project" value="InterPro"/>
</dbReference>
<evidence type="ECO:0000313" key="9">
    <source>
        <dbReference type="Proteomes" id="UP001358417"/>
    </source>
</evidence>
<organism evidence="8 9">
    <name type="scientific">Exophiala bonariae</name>
    <dbReference type="NCBI Taxonomy" id="1690606"/>
    <lineage>
        <taxon>Eukaryota</taxon>
        <taxon>Fungi</taxon>
        <taxon>Dikarya</taxon>
        <taxon>Ascomycota</taxon>
        <taxon>Pezizomycotina</taxon>
        <taxon>Eurotiomycetes</taxon>
        <taxon>Chaetothyriomycetidae</taxon>
        <taxon>Chaetothyriales</taxon>
        <taxon>Herpotrichiellaceae</taxon>
        <taxon>Exophiala</taxon>
    </lineage>
</organism>
<dbReference type="AlphaFoldDB" id="A0AAV9NNV1"/>
<keyword evidence="3" id="KW-0274">FAD</keyword>
<dbReference type="PANTHER" id="PTHR47178:SF6">
    <property type="entry name" value="FAD-BINDING DOMAIN-CONTAINING PROTEIN"/>
    <property type="match status" value="1"/>
</dbReference>
<sequence>MQLSQTKHPKKSPTEGDTSKILIIGAGLSGLALAQIFRRHGIAFEIFERHEVVRPEKQGWALGLIECIPLLSQHLSDDLGDIEQTSVNWGVREPDSVGIFDGETGAPMAKLGGVTFGSPGYFLRANREHLRKFLAQNIAVTLGKQFSSYTEDSTGVTAMFTDGTSVRGRVLIGADGAYSAVRKQLLGPDHIPQLSPIIPMNGMCELSSTQYAELRQHATSVWFAARPGVFFNIGLCSMKPDGSSGQFYWGVAFPSDHPARDSDWCHTADSTTIYEKCLELTRGMPDWLVNIVSITGPEGINKPSIKFVEYLPPQTFPIGNRVTLLGDAAHTMIPFKGAGANTAITDSCDLGTLIVDAFKQEKDPWAALQQVLDQYNTTMLPRGREAVLASRAAGQSSKGITGILDGRVHQNLSSDAPMRVAV</sequence>
<name>A0AAV9NNV1_9EURO</name>
<dbReference type="Pfam" id="PF01494">
    <property type="entry name" value="FAD_binding_3"/>
    <property type="match status" value="2"/>
</dbReference>
<accession>A0AAV9NNV1</accession>
<feature type="transmembrane region" description="Helical" evidence="6">
    <location>
        <begin position="21"/>
        <end position="37"/>
    </location>
</feature>
<dbReference type="Gene3D" id="3.50.50.60">
    <property type="entry name" value="FAD/NAD(P)-binding domain"/>
    <property type="match status" value="1"/>
</dbReference>
<comment type="cofactor">
    <cofactor evidence="1">
        <name>FAD</name>
        <dbReference type="ChEBI" id="CHEBI:57692"/>
    </cofactor>
</comment>
<proteinExistence type="predicted"/>
<dbReference type="RefSeq" id="XP_064709994.1">
    <property type="nucleotide sequence ID" value="XM_064853595.1"/>
</dbReference>
<evidence type="ECO:0000256" key="2">
    <source>
        <dbReference type="ARBA" id="ARBA00022630"/>
    </source>
</evidence>
<dbReference type="InterPro" id="IPR036188">
    <property type="entry name" value="FAD/NAD-bd_sf"/>
</dbReference>
<keyword evidence="6" id="KW-0472">Membrane</keyword>
<feature type="domain" description="FAD-binding" evidence="7">
    <location>
        <begin position="138"/>
        <end position="251"/>
    </location>
</feature>
<evidence type="ECO:0000256" key="6">
    <source>
        <dbReference type="SAM" id="Phobius"/>
    </source>
</evidence>
<dbReference type="EMBL" id="JAVRRD010000004">
    <property type="protein sequence ID" value="KAK5060173.1"/>
    <property type="molecule type" value="Genomic_DNA"/>
</dbReference>
<gene>
    <name evidence="8" type="ORF">LTR84_010057</name>
</gene>
<evidence type="ECO:0000256" key="5">
    <source>
        <dbReference type="ARBA" id="ARBA00023033"/>
    </source>
</evidence>
<dbReference type="InterPro" id="IPR002938">
    <property type="entry name" value="FAD-bd"/>
</dbReference>
<evidence type="ECO:0000259" key="7">
    <source>
        <dbReference type="Pfam" id="PF01494"/>
    </source>
</evidence>
<keyword evidence="2" id="KW-0285">Flavoprotein</keyword>
<keyword evidence="5" id="KW-0503">Monooxygenase</keyword>